<protein>
    <submittedName>
        <fullName evidence="1">Sugar ABC transporter substrate-binding protein</fullName>
    </submittedName>
</protein>
<dbReference type="Pfam" id="PF13416">
    <property type="entry name" value="SBP_bac_8"/>
    <property type="match status" value="1"/>
</dbReference>
<evidence type="ECO:0000313" key="1">
    <source>
        <dbReference type="EMBL" id="NGY60340.1"/>
    </source>
</evidence>
<name>A0A7C9VZ39_9PSEU</name>
<dbReference type="Gene3D" id="3.40.190.10">
    <property type="entry name" value="Periplasmic binding protein-like II"/>
    <property type="match status" value="2"/>
</dbReference>
<reference evidence="1 2" key="1">
    <citation type="submission" date="2020-03" db="EMBL/GenBank/DDBJ databases">
        <title>Isolation and identification of active actinomycetes.</title>
        <authorList>
            <person name="Sun X."/>
        </authorList>
    </citation>
    <scope>NUCLEOTIDE SEQUENCE [LARGE SCALE GENOMIC DNA]</scope>
    <source>
        <strain evidence="1 2">NEAU-D13</strain>
    </source>
</reference>
<organism evidence="1 2">
    <name type="scientific">Lentzea alba</name>
    <dbReference type="NCBI Taxonomy" id="2714351"/>
    <lineage>
        <taxon>Bacteria</taxon>
        <taxon>Bacillati</taxon>
        <taxon>Actinomycetota</taxon>
        <taxon>Actinomycetes</taxon>
        <taxon>Pseudonocardiales</taxon>
        <taxon>Pseudonocardiaceae</taxon>
        <taxon>Lentzea</taxon>
    </lineage>
</organism>
<dbReference type="RefSeq" id="WP_166046302.1">
    <property type="nucleotide sequence ID" value="NZ_JAAMPJ010000003.1"/>
</dbReference>
<sequence length="433" mass="45412">MSISRRGLFGLAGGLAAASVAGCGFAPTSSGGAASNSLTFRWWGGEARNKAYQAALKIFTEKTGIKVDAQYSGYDGYFNKLNTEFAGGNPPDIFQMDTALVSTYAAKGVLTDLSSYIPGTIHLDTLYPAVRSAGAVGGKPYGVPSGSGIAPMLYDKTVFEQAKIPVPADTWTWDDFAKLAGELSKAMGQGKYGSLDASKDDSGALQPWLRQRGKDLYNAEGKLAFTKDDLAEWFTFWDGLRRSGAICPPEMLSNTDSATGNHPLIAGQIAMTTGWGLAQMAPLTQHQLDIVIVPRGSNGKTGQAISGGVLLSVPVKSKNAEGAAKLIDFFISDVDAIKAMALSRGIPPSSKALETLTPSLSAADKRDVTYAQYAAEEVAKDALPPAPTAPPGYNDAKTALDAAAKQIAFGKMSIPDAVAQYFRDAEAALNGAK</sequence>
<dbReference type="InterPro" id="IPR006311">
    <property type="entry name" value="TAT_signal"/>
</dbReference>
<keyword evidence="2" id="KW-1185">Reference proteome</keyword>
<accession>A0A7C9VZ39</accession>
<dbReference type="PROSITE" id="PS51257">
    <property type="entry name" value="PROKAR_LIPOPROTEIN"/>
    <property type="match status" value="1"/>
</dbReference>
<comment type="caution">
    <text evidence="1">The sequence shown here is derived from an EMBL/GenBank/DDBJ whole genome shotgun (WGS) entry which is preliminary data.</text>
</comment>
<evidence type="ECO:0000313" key="2">
    <source>
        <dbReference type="Proteomes" id="UP000481360"/>
    </source>
</evidence>
<dbReference type="PANTHER" id="PTHR43649">
    <property type="entry name" value="ARABINOSE-BINDING PROTEIN-RELATED"/>
    <property type="match status" value="1"/>
</dbReference>
<dbReference type="InterPro" id="IPR006059">
    <property type="entry name" value="SBP"/>
</dbReference>
<dbReference type="SUPFAM" id="SSF53850">
    <property type="entry name" value="Periplasmic binding protein-like II"/>
    <property type="match status" value="1"/>
</dbReference>
<dbReference type="PANTHER" id="PTHR43649:SF12">
    <property type="entry name" value="DIACETYLCHITOBIOSE BINDING PROTEIN DASA"/>
    <property type="match status" value="1"/>
</dbReference>
<dbReference type="PROSITE" id="PS51318">
    <property type="entry name" value="TAT"/>
    <property type="match status" value="1"/>
</dbReference>
<dbReference type="AlphaFoldDB" id="A0A7C9VZ39"/>
<proteinExistence type="predicted"/>
<dbReference type="EMBL" id="JAAMPJ010000003">
    <property type="protein sequence ID" value="NGY60340.1"/>
    <property type="molecule type" value="Genomic_DNA"/>
</dbReference>
<dbReference type="Proteomes" id="UP000481360">
    <property type="component" value="Unassembled WGS sequence"/>
</dbReference>
<dbReference type="CDD" id="cd13585">
    <property type="entry name" value="PBP2_TMBP_like"/>
    <property type="match status" value="1"/>
</dbReference>
<gene>
    <name evidence="1" type="ORF">G7043_15530</name>
</gene>
<dbReference type="InterPro" id="IPR050490">
    <property type="entry name" value="Bact_solute-bd_prot1"/>
</dbReference>